<reference evidence="1" key="1">
    <citation type="submission" date="2020-03" db="EMBL/GenBank/DDBJ databases">
        <title>Draft sequencing of Calidifontibacter sp. DB0510.</title>
        <authorList>
            <person name="Kim D.-U."/>
        </authorList>
    </citation>
    <scope>NUCLEOTIDE SEQUENCE</scope>
    <source>
        <strain evidence="1">DB0510</strain>
    </source>
</reference>
<evidence type="ECO:0000313" key="2">
    <source>
        <dbReference type="Proteomes" id="UP000744769"/>
    </source>
</evidence>
<sequence length="82" mass="8352">MRTTLDLDDKVLAAARSLARSQGTSLGRAVSDLALRGLAGGGSSDGRALVNVSYASSPVLVGDPATVVTDEDVAAHRDPTCR</sequence>
<keyword evidence="2" id="KW-1185">Reference proteome</keyword>
<organism evidence="1 2">
    <name type="scientific">Metallococcus carri</name>
    <dbReference type="NCBI Taxonomy" id="1656884"/>
    <lineage>
        <taxon>Bacteria</taxon>
        <taxon>Bacillati</taxon>
        <taxon>Actinomycetota</taxon>
        <taxon>Actinomycetes</taxon>
        <taxon>Micrococcales</taxon>
        <taxon>Dermacoccaceae</taxon>
        <taxon>Metallococcus</taxon>
    </lineage>
</organism>
<gene>
    <name evidence="1" type="ORF">G9U51_14890</name>
</gene>
<name>A0A967B4D0_9MICO</name>
<proteinExistence type="predicted"/>
<dbReference type="EMBL" id="JAAOIV010000012">
    <property type="protein sequence ID" value="NHN57055.1"/>
    <property type="molecule type" value="Genomic_DNA"/>
</dbReference>
<evidence type="ECO:0000313" key="1">
    <source>
        <dbReference type="EMBL" id="NHN57055.1"/>
    </source>
</evidence>
<comment type="caution">
    <text evidence="1">The sequence shown here is derived from an EMBL/GenBank/DDBJ whole genome shotgun (WGS) entry which is preliminary data.</text>
</comment>
<protein>
    <submittedName>
        <fullName evidence="1">DUF2191 domain-containing protein</fullName>
    </submittedName>
</protein>
<dbReference type="RefSeq" id="WP_166197947.1">
    <property type="nucleotide sequence ID" value="NZ_JAAOIV010000012.1"/>
</dbReference>
<dbReference type="Proteomes" id="UP000744769">
    <property type="component" value="Unassembled WGS sequence"/>
</dbReference>
<dbReference type="AlphaFoldDB" id="A0A967B4D0"/>
<accession>A0A967B4D0</accession>